<organism evidence="10 11">
    <name type="scientific">Lysobacter cavernae</name>
    <dbReference type="NCBI Taxonomy" id="1685901"/>
    <lineage>
        <taxon>Bacteria</taxon>
        <taxon>Pseudomonadati</taxon>
        <taxon>Pseudomonadota</taxon>
        <taxon>Gammaproteobacteria</taxon>
        <taxon>Lysobacterales</taxon>
        <taxon>Lysobacteraceae</taxon>
        <taxon>Lysobacter</taxon>
    </lineage>
</organism>
<keyword evidence="6 8" id="KW-1133">Transmembrane helix</keyword>
<evidence type="ECO:0000256" key="6">
    <source>
        <dbReference type="ARBA" id="ARBA00022989"/>
    </source>
</evidence>
<sequence>MSTSAKPPTLSISIRRLALLLGGLAMFGPFSIDTIFPAFPAIGAQFGADKLAMQQTISVYLVAYAAMSIVHGPLSDAIGRRKVILGGLIVFAAASVGCALAKDLPTLLTFRALQGLSSGVGLIVGRAVIRDVLHGDDAQRLMSQVSMIFGVAPAVAPVIGGWILGWSHWPAIFWFLVVFAVVLLVAVWRVLPETHLPEARLPLVPRRLLRDYVAIVINPRFQRLAAASAFNFAALWVYISSAPAFVLDILKLSEREFGWFFVPMISGMVLGAFVSGRSAGKVSGEKLVSIGFACSALAMALNLGYNLWTDVPQVPWAVLPMALNAFGIALVFPIVTLSILDMYPRQRGSASSLQAFTSLVLNAFIAGVLSPWISDHSLWLVGVAIAFLALGWMFWRWEAHVSHTAAACSGESTTVPGETL</sequence>
<dbReference type="InterPro" id="IPR036259">
    <property type="entry name" value="MFS_trans_sf"/>
</dbReference>
<keyword evidence="7 8" id="KW-0472">Membrane</keyword>
<keyword evidence="4" id="KW-1003">Cell membrane</keyword>
<evidence type="ECO:0000256" key="4">
    <source>
        <dbReference type="ARBA" id="ARBA00022475"/>
    </source>
</evidence>
<evidence type="ECO:0000256" key="2">
    <source>
        <dbReference type="ARBA" id="ARBA00006236"/>
    </source>
</evidence>
<dbReference type="PANTHER" id="PTHR23502">
    <property type="entry name" value="MAJOR FACILITATOR SUPERFAMILY"/>
    <property type="match status" value="1"/>
</dbReference>
<evidence type="ECO:0000256" key="5">
    <source>
        <dbReference type="ARBA" id="ARBA00022692"/>
    </source>
</evidence>
<protein>
    <recommendedName>
        <fullName evidence="8">Bcr/CflA family efflux transporter</fullName>
    </recommendedName>
</protein>
<feature type="transmembrane region" description="Helical" evidence="8">
    <location>
        <begin position="141"/>
        <end position="165"/>
    </location>
</feature>
<dbReference type="Gene3D" id="1.20.1720.10">
    <property type="entry name" value="Multidrug resistance protein D"/>
    <property type="match status" value="1"/>
</dbReference>
<name>A0ABV7RNR9_9GAMM</name>
<keyword evidence="8" id="KW-0997">Cell inner membrane</keyword>
<evidence type="ECO:0000313" key="11">
    <source>
        <dbReference type="Proteomes" id="UP001595740"/>
    </source>
</evidence>
<dbReference type="PANTHER" id="PTHR23502:SF132">
    <property type="entry name" value="POLYAMINE TRANSPORTER 2-RELATED"/>
    <property type="match status" value="1"/>
</dbReference>
<comment type="similarity">
    <text evidence="2 8">Belongs to the major facilitator superfamily. Bcr/CmlA family.</text>
</comment>
<dbReference type="CDD" id="cd17320">
    <property type="entry name" value="MFS_MdfA_MDR_like"/>
    <property type="match status" value="1"/>
</dbReference>
<dbReference type="Pfam" id="PF07690">
    <property type="entry name" value="MFS_1"/>
    <property type="match status" value="1"/>
</dbReference>
<dbReference type="EMBL" id="JBHRXK010000003">
    <property type="protein sequence ID" value="MFC3551130.1"/>
    <property type="molecule type" value="Genomic_DNA"/>
</dbReference>
<dbReference type="Proteomes" id="UP001595740">
    <property type="component" value="Unassembled WGS sequence"/>
</dbReference>
<feature type="transmembrane region" description="Helical" evidence="8">
    <location>
        <begin position="352"/>
        <end position="372"/>
    </location>
</feature>
<feature type="transmembrane region" description="Helical" evidence="8">
    <location>
        <begin position="287"/>
        <end position="308"/>
    </location>
</feature>
<comment type="subcellular location">
    <subcellularLocation>
        <location evidence="8">Cell inner membrane</location>
        <topology evidence="8">Multi-pass membrane protein</topology>
    </subcellularLocation>
    <subcellularLocation>
        <location evidence="1">Cell membrane</location>
        <topology evidence="1">Multi-pass membrane protein</topology>
    </subcellularLocation>
</comment>
<keyword evidence="5 8" id="KW-0812">Transmembrane</keyword>
<accession>A0ABV7RNR9</accession>
<evidence type="ECO:0000313" key="10">
    <source>
        <dbReference type="EMBL" id="MFC3551130.1"/>
    </source>
</evidence>
<dbReference type="SUPFAM" id="SSF103473">
    <property type="entry name" value="MFS general substrate transporter"/>
    <property type="match status" value="1"/>
</dbReference>
<feature type="transmembrane region" description="Helical" evidence="8">
    <location>
        <begin position="108"/>
        <end position="129"/>
    </location>
</feature>
<gene>
    <name evidence="10" type="ORF">ACFOLC_08865</name>
</gene>
<dbReference type="InterPro" id="IPR020846">
    <property type="entry name" value="MFS_dom"/>
</dbReference>
<feature type="transmembrane region" description="Helical" evidence="8">
    <location>
        <begin position="378"/>
        <end position="395"/>
    </location>
</feature>
<feature type="transmembrane region" description="Helical" evidence="8">
    <location>
        <begin position="224"/>
        <end position="245"/>
    </location>
</feature>
<comment type="caution">
    <text evidence="10">The sequence shown here is derived from an EMBL/GenBank/DDBJ whole genome shotgun (WGS) entry which is preliminary data.</text>
</comment>
<feature type="transmembrane region" description="Helical" evidence="8">
    <location>
        <begin position="53"/>
        <end position="71"/>
    </location>
</feature>
<feature type="transmembrane region" description="Helical" evidence="8">
    <location>
        <begin position="257"/>
        <end position="275"/>
    </location>
</feature>
<keyword evidence="3 8" id="KW-0813">Transport</keyword>
<evidence type="ECO:0000259" key="9">
    <source>
        <dbReference type="PROSITE" id="PS50850"/>
    </source>
</evidence>
<dbReference type="NCBIfam" id="TIGR00710">
    <property type="entry name" value="efflux_Bcr_CflA"/>
    <property type="match status" value="1"/>
</dbReference>
<feature type="transmembrane region" description="Helical" evidence="8">
    <location>
        <begin position="171"/>
        <end position="191"/>
    </location>
</feature>
<evidence type="ECO:0000256" key="7">
    <source>
        <dbReference type="ARBA" id="ARBA00023136"/>
    </source>
</evidence>
<dbReference type="InterPro" id="IPR011701">
    <property type="entry name" value="MFS"/>
</dbReference>
<evidence type="ECO:0000256" key="8">
    <source>
        <dbReference type="RuleBase" id="RU365088"/>
    </source>
</evidence>
<proteinExistence type="inferred from homology"/>
<feature type="transmembrane region" description="Helical" evidence="8">
    <location>
        <begin position="83"/>
        <end position="102"/>
    </location>
</feature>
<evidence type="ECO:0000256" key="1">
    <source>
        <dbReference type="ARBA" id="ARBA00004651"/>
    </source>
</evidence>
<comment type="caution">
    <text evidence="8">Lacks conserved residue(s) required for the propagation of feature annotation.</text>
</comment>
<dbReference type="InterPro" id="IPR004812">
    <property type="entry name" value="Efflux_drug-R_Bcr/CmlA"/>
</dbReference>
<dbReference type="RefSeq" id="WP_386758878.1">
    <property type="nucleotide sequence ID" value="NZ_JBHRXK010000003.1"/>
</dbReference>
<feature type="transmembrane region" description="Helical" evidence="8">
    <location>
        <begin position="314"/>
        <end position="340"/>
    </location>
</feature>
<keyword evidence="11" id="KW-1185">Reference proteome</keyword>
<evidence type="ECO:0000256" key="3">
    <source>
        <dbReference type="ARBA" id="ARBA00022448"/>
    </source>
</evidence>
<feature type="domain" description="Major facilitator superfamily (MFS) profile" evidence="9">
    <location>
        <begin position="17"/>
        <end position="400"/>
    </location>
</feature>
<dbReference type="PROSITE" id="PS50850">
    <property type="entry name" value="MFS"/>
    <property type="match status" value="1"/>
</dbReference>
<reference evidence="11" key="1">
    <citation type="journal article" date="2019" name="Int. J. Syst. Evol. Microbiol.">
        <title>The Global Catalogue of Microorganisms (GCM) 10K type strain sequencing project: providing services to taxonomists for standard genome sequencing and annotation.</title>
        <authorList>
            <consortium name="The Broad Institute Genomics Platform"/>
            <consortium name="The Broad Institute Genome Sequencing Center for Infectious Disease"/>
            <person name="Wu L."/>
            <person name="Ma J."/>
        </authorList>
    </citation>
    <scope>NUCLEOTIDE SEQUENCE [LARGE SCALE GENOMIC DNA]</scope>
    <source>
        <strain evidence="11">KCTC 42875</strain>
    </source>
</reference>